<feature type="domain" description="HTH La-type RNA-binding" evidence="4">
    <location>
        <begin position="402"/>
        <end position="492"/>
    </location>
</feature>
<dbReference type="Proteomes" id="UP000019384">
    <property type="component" value="Unassembled WGS sequence"/>
</dbReference>
<feature type="compositionally biased region" description="Basic and acidic residues" evidence="3">
    <location>
        <begin position="147"/>
        <end position="159"/>
    </location>
</feature>
<evidence type="ECO:0000313" key="6">
    <source>
        <dbReference type="Proteomes" id="UP000019384"/>
    </source>
</evidence>
<feature type="compositionally biased region" description="Polar residues" evidence="3">
    <location>
        <begin position="261"/>
        <end position="272"/>
    </location>
</feature>
<dbReference type="GO" id="GO:0005829">
    <property type="term" value="C:cytosol"/>
    <property type="evidence" value="ECO:0007669"/>
    <property type="project" value="TreeGrafter"/>
</dbReference>
<evidence type="ECO:0000313" key="5">
    <source>
        <dbReference type="EMBL" id="CDK24533.1"/>
    </source>
</evidence>
<dbReference type="Pfam" id="PF05383">
    <property type="entry name" value="La"/>
    <property type="match status" value="1"/>
</dbReference>
<dbReference type="GO" id="GO:0010494">
    <property type="term" value="C:cytoplasmic stress granule"/>
    <property type="evidence" value="ECO:0007669"/>
    <property type="project" value="TreeGrafter"/>
</dbReference>
<feature type="region of interest" description="Disordered" evidence="3">
    <location>
        <begin position="331"/>
        <end position="359"/>
    </location>
</feature>
<dbReference type="EMBL" id="HG793125">
    <property type="protein sequence ID" value="CDK24533.1"/>
    <property type="molecule type" value="Genomic_DNA"/>
</dbReference>
<dbReference type="GO" id="GO:0045727">
    <property type="term" value="P:positive regulation of translation"/>
    <property type="evidence" value="ECO:0007669"/>
    <property type="project" value="TreeGrafter"/>
</dbReference>
<feature type="compositionally biased region" description="Basic residues" evidence="3">
    <location>
        <begin position="137"/>
        <end position="146"/>
    </location>
</feature>
<dbReference type="GeneID" id="34517938"/>
<dbReference type="InterPro" id="IPR006630">
    <property type="entry name" value="La_HTH"/>
</dbReference>
<gene>
    <name evidence="5" type="ORF">KUCA_T00000498001</name>
</gene>
<dbReference type="SMART" id="SM00715">
    <property type="entry name" value="LA"/>
    <property type="match status" value="1"/>
</dbReference>
<feature type="compositionally biased region" description="Low complexity" evidence="3">
    <location>
        <begin position="344"/>
        <end position="358"/>
    </location>
</feature>
<dbReference type="PANTHER" id="PTHR22792:SF132">
    <property type="entry name" value="LA-RELATED PROTEIN 1"/>
    <property type="match status" value="1"/>
</dbReference>
<dbReference type="AlphaFoldDB" id="W6MGC9"/>
<feature type="compositionally biased region" description="Low complexity" evidence="3">
    <location>
        <begin position="1"/>
        <end position="15"/>
    </location>
</feature>
<accession>W6MGC9</accession>
<dbReference type="InterPro" id="IPR036390">
    <property type="entry name" value="WH_DNA-bd_sf"/>
</dbReference>
<feature type="region of interest" description="Disordered" evidence="3">
    <location>
        <begin position="194"/>
        <end position="294"/>
    </location>
</feature>
<sequence>MSEATTPLNKLTTLLPAPPPDVNPWSQRPVVKPVAQAPTKKEQWPAPDQSSKENIKEIAKDSNVSPAVVKRGKEKWVPLKANIAIAAPSKNSKSKANKSKKSGNGSAVSNGPANQNNVEGNGNNNGAKSATNGEQKKKSKSKSKSGKPKEEAVGEKSEPTAEVPDVVSVQKAEDGASITSAIKDIAVAAEEVVEADGKVGQSLQQEQEKEVNSGQDRSSESGPEAPLPQSHPQTPLPEQFSESNDPNAVFLQRNGSRRSFRNPNDGNASYGNQRHHGFRHSNGNFRRNSQSPNYGMPIIPQPYIGGMMSGSPFIPMNPYMGGGGFQYPQFVPPFPIPETKKGSKSNNESTSSASSAGSPISEAVGIAQQQPYGMPPMNYVDPSVYMNPYGGNPYVQMYPASQPYLDDRVSQLGQQINYYFSIENLLKDLYLRKHMNSNGFVAVQFIEDFARVRHLANGDHNLVVQAIRQNPQLELVGTGKEKKVRRKESWENWILPKDQRDPSVKDD</sequence>
<dbReference type="Gene3D" id="1.10.10.10">
    <property type="entry name" value="Winged helix-like DNA-binding domain superfamily/Winged helix DNA-binding domain"/>
    <property type="match status" value="1"/>
</dbReference>
<evidence type="ECO:0000259" key="4">
    <source>
        <dbReference type="PROSITE" id="PS50961"/>
    </source>
</evidence>
<dbReference type="SUPFAM" id="SSF46785">
    <property type="entry name" value="Winged helix' DNA-binding domain"/>
    <property type="match status" value="1"/>
</dbReference>
<dbReference type="InterPro" id="IPR045180">
    <property type="entry name" value="La_dom_prot"/>
</dbReference>
<protein>
    <recommendedName>
        <fullName evidence="4">HTH La-type RNA-binding domain-containing protein</fullName>
    </recommendedName>
</protein>
<keyword evidence="6" id="KW-1185">Reference proteome</keyword>
<dbReference type="HOGENOM" id="CLU_561498_0_0_1"/>
<organism evidence="5 6">
    <name type="scientific">Kuraishia capsulata CBS 1993</name>
    <dbReference type="NCBI Taxonomy" id="1382522"/>
    <lineage>
        <taxon>Eukaryota</taxon>
        <taxon>Fungi</taxon>
        <taxon>Dikarya</taxon>
        <taxon>Ascomycota</taxon>
        <taxon>Saccharomycotina</taxon>
        <taxon>Pichiomycetes</taxon>
        <taxon>Pichiales</taxon>
        <taxon>Pichiaceae</taxon>
        <taxon>Kuraishia</taxon>
    </lineage>
</organism>
<name>W6MGC9_9ASCO</name>
<dbReference type="OrthoDB" id="340227at2759"/>
<proteinExistence type="predicted"/>
<evidence type="ECO:0000256" key="2">
    <source>
        <dbReference type="PROSITE-ProRule" id="PRU00332"/>
    </source>
</evidence>
<dbReference type="STRING" id="1382522.W6MGC9"/>
<dbReference type="GO" id="GO:0003723">
    <property type="term" value="F:RNA binding"/>
    <property type="evidence" value="ECO:0007669"/>
    <property type="project" value="UniProtKB-UniRule"/>
</dbReference>
<dbReference type="PROSITE" id="PS50961">
    <property type="entry name" value="HTH_LA"/>
    <property type="match status" value="1"/>
</dbReference>
<feature type="compositionally biased region" description="Basic and acidic residues" evidence="3">
    <location>
        <begin position="50"/>
        <end position="60"/>
    </location>
</feature>
<evidence type="ECO:0000256" key="1">
    <source>
        <dbReference type="ARBA" id="ARBA00022884"/>
    </source>
</evidence>
<keyword evidence="1 2" id="KW-0694">RNA-binding</keyword>
<feature type="compositionally biased region" description="Basic residues" evidence="3">
    <location>
        <begin position="92"/>
        <end position="101"/>
    </location>
</feature>
<dbReference type="InterPro" id="IPR036388">
    <property type="entry name" value="WH-like_DNA-bd_sf"/>
</dbReference>
<feature type="compositionally biased region" description="Polar residues" evidence="3">
    <location>
        <begin position="281"/>
        <end position="293"/>
    </location>
</feature>
<dbReference type="CDD" id="cd07323">
    <property type="entry name" value="LAM"/>
    <property type="match status" value="1"/>
</dbReference>
<dbReference type="RefSeq" id="XP_022456550.1">
    <property type="nucleotide sequence ID" value="XM_022605043.1"/>
</dbReference>
<reference evidence="5" key="2">
    <citation type="submission" date="2014-02" db="EMBL/GenBank/DDBJ databases">
        <title>Complete DNA sequence of /Kuraishia capsulata/ illustrates novel genomic features among budding yeasts (/Saccharomycotina/).</title>
        <authorList>
            <person name="Morales L."/>
            <person name="Noel B."/>
            <person name="Porcel B."/>
            <person name="Marcet-Houben M."/>
            <person name="Hullo M-F."/>
            <person name="Sacerdot C."/>
            <person name="Tekaia F."/>
            <person name="Leh-Louis V."/>
            <person name="Despons L."/>
            <person name="Khanna V."/>
            <person name="Aury J-M."/>
            <person name="Barbe V."/>
            <person name="Couloux A."/>
            <person name="Labadie K."/>
            <person name="Pelletier E."/>
            <person name="Souciet J-L."/>
            <person name="Boekhout T."/>
            <person name="Gabaldon T."/>
            <person name="Wincker P."/>
            <person name="Dujon B."/>
        </authorList>
    </citation>
    <scope>NUCLEOTIDE SEQUENCE</scope>
    <source>
        <strain evidence="5">CBS 1993</strain>
    </source>
</reference>
<feature type="region of interest" description="Disordered" evidence="3">
    <location>
        <begin position="1"/>
        <end position="177"/>
    </location>
</feature>
<feature type="compositionally biased region" description="Low complexity" evidence="3">
    <location>
        <begin position="102"/>
        <end position="126"/>
    </location>
</feature>
<dbReference type="PANTHER" id="PTHR22792">
    <property type="entry name" value="LUPUS LA PROTEIN-RELATED"/>
    <property type="match status" value="1"/>
</dbReference>
<evidence type="ECO:0000256" key="3">
    <source>
        <dbReference type="SAM" id="MobiDB-lite"/>
    </source>
</evidence>
<reference evidence="5" key="1">
    <citation type="submission" date="2013-12" db="EMBL/GenBank/DDBJ databases">
        <authorList>
            <person name="Genoscope - CEA"/>
        </authorList>
    </citation>
    <scope>NUCLEOTIDE SEQUENCE</scope>
    <source>
        <strain evidence="5">CBS 1993</strain>
    </source>
</reference>